<evidence type="ECO:0000313" key="2">
    <source>
        <dbReference type="Proteomes" id="UP001281410"/>
    </source>
</evidence>
<name>A0AAE0A5R7_9ROSI</name>
<accession>A0AAE0A5R7</accession>
<sequence>MSLFKRDVLKKRTNMVMVRALKVTVAQQICPTKPLVPIQMSISDSDIRFKQVQMIEAKPGIAFVEFEDEVQSSVAMHAGP</sequence>
<reference evidence="1" key="1">
    <citation type="journal article" date="2023" name="Plant J.">
        <title>Genome sequences and population genomics provide insights into the demographic history, inbreeding, and mutation load of two 'living fossil' tree species of Dipteronia.</title>
        <authorList>
            <person name="Feng Y."/>
            <person name="Comes H.P."/>
            <person name="Chen J."/>
            <person name="Zhu S."/>
            <person name="Lu R."/>
            <person name="Zhang X."/>
            <person name="Li P."/>
            <person name="Qiu J."/>
            <person name="Olsen K.M."/>
            <person name="Qiu Y."/>
        </authorList>
    </citation>
    <scope>NUCLEOTIDE SEQUENCE</scope>
    <source>
        <strain evidence="1">NBL</strain>
    </source>
</reference>
<evidence type="ECO:0008006" key="3">
    <source>
        <dbReference type="Google" id="ProtNLM"/>
    </source>
</evidence>
<organism evidence="1 2">
    <name type="scientific">Dipteronia sinensis</name>
    <dbReference type="NCBI Taxonomy" id="43782"/>
    <lineage>
        <taxon>Eukaryota</taxon>
        <taxon>Viridiplantae</taxon>
        <taxon>Streptophyta</taxon>
        <taxon>Embryophyta</taxon>
        <taxon>Tracheophyta</taxon>
        <taxon>Spermatophyta</taxon>
        <taxon>Magnoliopsida</taxon>
        <taxon>eudicotyledons</taxon>
        <taxon>Gunneridae</taxon>
        <taxon>Pentapetalae</taxon>
        <taxon>rosids</taxon>
        <taxon>malvids</taxon>
        <taxon>Sapindales</taxon>
        <taxon>Sapindaceae</taxon>
        <taxon>Hippocastanoideae</taxon>
        <taxon>Acereae</taxon>
        <taxon>Dipteronia</taxon>
    </lineage>
</organism>
<protein>
    <recommendedName>
        <fullName evidence="3">RRM domain-containing protein</fullName>
    </recommendedName>
</protein>
<dbReference type="AlphaFoldDB" id="A0AAE0A5R7"/>
<dbReference type="Proteomes" id="UP001281410">
    <property type="component" value="Unassembled WGS sequence"/>
</dbReference>
<evidence type="ECO:0000313" key="1">
    <source>
        <dbReference type="EMBL" id="KAK3204307.1"/>
    </source>
</evidence>
<comment type="caution">
    <text evidence="1">The sequence shown here is derived from an EMBL/GenBank/DDBJ whole genome shotgun (WGS) entry which is preliminary data.</text>
</comment>
<proteinExistence type="predicted"/>
<gene>
    <name evidence="1" type="ORF">Dsin_018353</name>
</gene>
<keyword evidence="2" id="KW-1185">Reference proteome</keyword>
<dbReference type="EMBL" id="JANJYJ010000006">
    <property type="protein sequence ID" value="KAK3204307.1"/>
    <property type="molecule type" value="Genomic_DNA"/>
</dbReference>